<dbReference type="OMA" id="PRIVHEF"/>
<dbReference type="GO" id="GO:0003729">
    <property type="term" value="F:mRNA binding"/>
    <property type="evidence" value="ECO:0000318"/>
    <property type="project" value="GO_Central"/>
</dbReference>
<feature type="region of interest" description="Disordered" evidence="3">
    <location>
        <begin position="27"/>
        <end position="55"/>
    </location>
</feature>
<dbReference type="Pfam" id="PF00806">
    <property type="entry name" value="PUF"/>
    <property type="match status" value="3"/>
</dbReference>
<dbReference type="SMART" id="SM00025">
    <property type="entry name" value="Pumilio"/>
    <property type="match status" value="4"/>
</dbReference>
<dbReference type="InterPro" id="IPR001313">
    <property type="entry name" value="Pumilio_RNA-bd_rpt"/>
</dbReference>
<evidence type="ECO:0000256" key="2">
    <source>
        <dbReference type="ARBA" id="ARBA00022845"/>
    </source>
</evidence>
<dbReference type="PANTHER" id="PTHR12537">
    <property type="entry name" value="RNA BINDING PROTEIN PUMILIO-RELATED"/>
    <property type="match status" value="1"/>
</dbReference>
<evidence type="ECO:0000256" key="3">
    <source>
        <dbReference type="SAM" id="MobiDB-lite"/>
    </source>
</evidence>
<dbReference type="OrthoDB" id="1141894at2759"/>
<dbReference type="Gene3D" id="1.25.10.10">
    <property type="entry name" value="Leucine-rich Repeat Variant"/>
    <property type="match status" value="1"/>
</dbReference>
<dbReference type="GO" id="GO:0005737">
    <property type="term" value="C:cytoplasm"/>
    <property type="evidence" value="ECO:0000318"/>
    <property type="project" value="GO_Central"/>
</dbReference>
<dbReference type="Proteomes" id="UP000244005">
    <property type="component" value="Unassembled WGS sequence"/>
</dbReference>
<dbReference type="GO" id="GO:0010608">
    <property type="term" value="P:post-transcriptional regulation of gene expression"/>
    <property type="evidence" value="ECO:0000318"/>
    <property type="project" value="GO_Central"/>
</dbReference>
<keyword evidence="2" id="KW-0810">Translation regulation</keyword>
<dbReference type="InterPro" id="IPR016024">
    <property type="entry name" value="ARM-type_fold"/>
</dbReference>
<sequence length="400" mass="45685">MRFFNRSRDADNRKYEYNERMEVAKLGRKQSRGSIHATNADTVNPPPTNQASKERVHSTCAEMVPDRKMENDTSIFDSYRTCRNLWAKTLFCWATSPSHCHNLLKILHNGDQQFLNRILSALRSLRSALVNEITNDVNGCHLVRKLVEVGNEDQCLTVLKVLTRKRLQLINIGSTSRGKIVVQKMLKLYNSFPEHRTILLRSLEQDPLKLAVDRDGQSVILKCLRYLSSDYCEFIFETLVNHLMQIVQKNTSHDGFGGVLLVRQCFQVAPDAYQKLLVDKITDHALALTKDPVGHYLILDLLNSSKWIEASRRLVRKLQRHFSDLAMQHFSSKVVHQCLIKSSSIDIGMSLDCIVRELIRSPLFPQMPLNIHAQSVIKSACALSEGKLLEDLNEAIRHGN</sequence>
<keyword evidence="6" id="KW-1185">Reference proteome</keyword>
<dbReference type="GO" id="GO:0006417">
    <property type="term" value="P:regulation of translation"/>
    <property type="evidence" value="ECO:0007669"/>
    <property type="project" value="UniProtKB-KW"/>
</dbReference>
<dbReference type="Gramene" id="Mp4g00480.1">
    <property type="protein sequence ID" value="Mp4g00480.1.cds1"/>
    <property type="gene ID" value="Mp4g00480"/>
</dbReference>
<evidence type="ECO:0000256" key="1">
    <source>
        <dbReference type="ARBA" id="ARBA00022737"/>
    </source>
</evidence>
<dbReference type="EMBL" id="KZ772738">
    <property type="protein sequence ID" value="PTQ36140.1"/>
    <property type="molecule type" value="Genomic_DNA"/>
</dbReference>
<feature type="compositionally biased region" description="Polar residues" evidence="3">
    <location>
        <begin position="32"/>
        <end position="42"/>
    </location>
</feature>
<dbReference type="InterPro" id="IPR011989">
    <property type="entry name" value="ARM-like"/>
</dbReference>
<name>A0A2R6WQJ0_MARPO</name>
<accession>A0A2R6WQJ0</accession>
<protein>
    <recommendedName>
        <fullName evidence="4">PUM-HD domain-containing protein</fullName>
    </recommendedName>
</protein>
<evidence type="ECO:0000313" key="5">
    <source>
        <dbReference type="EMBL" id="PTQ36140.1"/>
    </source>
</evidence>
<dbReference type="AlphaFoldDB" id="A0A2R6WQJ0"/>
<keyword evidence="1" id="KW-0677">Repeat</keyword>
<evidence type="ECO:0000313" key="6">
    <source>
        <dbReference type="Proteomes" id="UP000244005"/>
    </source>
</evidence>
<organism evidence="5 6">
    <name type="scientific">Marchantia polymorpha</name>
    <name type="common">Common liverwort</name>
    <name type="synonym">Marchantia aquatica</name>
    <dbReference type="NCBI Taxonomy" id="3197"/>
    <lineage>
        <taxon>Eukaryota</taxon>
        <taxon>Viridiplantae</taxon>
        <taxon>Streptophyta</taxon>
        <taxon>Embryophyta</taxon>
        <taxon>Marchantiophyta</taxon>
        <taxon>Marchantiopsida</taxon>
        <taxon>Marchantiidae</taxon>
        <taxon>Marchantiales</taxon>
        <taxon>Marchantiaceae</taxon>
        <taxon>Marchantia</taxon>
    </lineage>
</organism>
<gene>
    <name evidence="5" type="ORF">MARPO_0066s0093</name>
</gene>
<dbReference type="InterPro" id="IPR033133">
    <property type="entry name" value="PUM-HD"/>
</dbReference>
<reference evidence="6" key="1">
    <citation type="journal article" date="2017" name="Cell">
        <title>Insights into land plant evolution garnered from the Marchantia polymorpha genome.</title>
        <authorList>
            <person name="Bowman J.L."/>
            <person name="Kohchi T."/>
            <person name="Yamato K.T."/>
            <person name="Jenkins J."/>
            <person name="Shu S."/>
            <person name="Ishizaki K."/>
            <person name="Yamaoka S."/>
            <person name="Nishihama R."/>
            <person name="Nakamura Y."/>
            <person name="Berger F."/>
            <person name="Adam C."/>
            <person name="Aki S.S."/>
            <person name="Althoff F."/>
            <person name="Araki T."/>
            <person name="Arteaga-Vazquez M.A."/>
            <person name="Balasubrmanian S."/>
            <person name="Barry K."/>
            <person name="Bauer D."/>
            <person name="Boehm C.R."/>
            <person name="Briginshaw L."/>
            <person name="Caballero-Perez J."/>
            <person name="Catarino B."/>
            <person name="Chen F."/>
            <person name="Chiyoda S."/>
            <person name="Chovatia M."/>
            <person name="Davies K.M."/>
            <person name="Delmans M."/>
            <person name="Demura T."/>
            <person name="Dierschke T."/>
            <person name="Dolan L."/>
            <person name="Dorantes-Acosta A.E."/>
            <person name="Eklund D.M."/>
            <person name="Florent S.N."/>
            <person name="Flores-Sandoval E."/>
            <person name="Fujiyama A."/>
            <person name="Fukuzawa H."/>
            <person name="Galik B."/>
            <person name="Grimanelli D."/>
            <person name="Grimwood J."/>
            <person name="Grossniklaus U."/>
            <person name="Hamada T."/>
            <person name="Haseloff J."/>
            <person name="Hetherington A.J."/>
            <person name="Higo A."/>
            <person name="Hirakawa Y."/>
            <person name="Hundley H.N."/>
            <person name="Ikeda Y."/>
            <person name="Inoue K."/>
            <person name="Inoue S.I."/>
            <person name="Ishida S."/>
            <person name="Jia Q."/>
            <person name="Kakita M."/>
            <person name="Kanazawa T."/>
            <person name="Kawai Y."/>
            <person name="Kawashima T."/>
            <person name="Kennedy M."/>
            <person name="Kinose K."/>
            <person name="Kinoshita T."/>
            <person name="Kohara Y."/>
            <person name="Koide E."/>
            <person name="Komatsu K."/>
            <person name="Kopischke S."/>
            <person name="Kubo M."/>
            <person name="Kyozuka J."/>
            <person name="Lagercrantz U."/>
            <person name="Lin S.S."/>
            <person name="Lindquist E."/>
            <person name="Lipzen A.M."/>
            <person name="Lu C.W."/>
            <person name="De Luna E."/>
            <person name="Martienssen R.A."/>
            <person name="Minamino N."/>
            <person name="Mizutani M."/>
            <person name="Mizutani M."/>
            <person name="Mochizuki N."/>
            <person name="Monte I."/>
            <person name="Mosher R."/>
            <person name="Nagasaki H."/>
            <person name="Nakagami H."/>
            <person name="Naramoto S."/>
            <person name="Nishitani K."/>
            <person name="Ohtani M."/>
            <person name="Okamoto T."/>
            <person name="Okumura M."/>
            <person name="Phillips J."/>
            <person name="Pollak B."/>
            <person name="Reinders A."/>
            <person name="Rovekamp M."/>
            <person name="Sano R."/>
            <person name="Sawa S."/>
            <person name="Schmid M.W."/>
            <person name="Shirakawa M."/>
            <person name="Solano R."/>
            <person name="Spunde A."/>
            <person name="Suetsugu N."/>
            <person name="Sugano S."/>
            <person name="Sugiyama A."/>
            <person name="Sun R."/>
            <person name="Suzuki Y."/>
            <person name="Takenaka M."/>
            <person name="Takezawa D."/>
            <person name="Tomogane H."/>
            <person name="Tsuzuki M."/>
            <person name="Ueda T."/>
            <person name="Umeda M."/>
            <person name="Ward J.M."/>
            <person name="Watanabe Y."/>
            <person name="Yazaki K."/>
            <person name="Yokoyama R."/>
            <person name="Yoshitake Y."/>
            <person name="Yotsui I."/>
            <person name="Zachgo S."/>
            <person name="Schmutz J."/>
        </authorList>
    </citation>
    <scope>NUCLEOTIDE SEQUENCE [LARGE SCALE GENOMIC DNA]</scope>
    <source>
        <strain evidence="6">Tak-1</strain>
    </source>
</reference>
<dbReference type="PANTHER" id="PTHR12537:SF13">
    <property type="entry name" value="PUMILIO HOMOLOGY DOMAIN FAMILY MEMBER 4"/>
    <property type="match status" value="1"/>
</dbReference>
<evidence type="ECO:0000259" key="4">
    <source>
        <dbReference type="PROSITE" id="PS50303"/>
    </source>
</evidence>
<proteinExistence type="predicted"/>
<dbReference type="PROSITE" id="PS50303">
    <property type="entry name" value="PUM_HD"/>
    <property type="match status" value="1"/>
</dbReference>
<dbReference type="SMR" id="A0A2R6WQJ0"/>
<feature type="domain" description="PUM-HD" evidence="4">
    <location>
        <begin position="56"/>
        <end position="400"/>
    </location>
</feature>
<dbReference type="SUPFAM" id="SSF48371">
    <property type="entry name" value="ARM repeat"/>
    <property type="match status" value="1"/>
</dbReference>